<feature type="disulfide bond" evidence="3">
    <location>
        <begin position="32"/>
        <end position="75"/>
    </location>
</feature>
<dbReference type="PROSITE" id="PS50041">
    <property type="entry name" value="C_TYPE_LECTIN_2"/>
    <property type="match status" value="1"/>
</dbReference>
<organism evidence="9 10">
    <name type="scientific">Branchiostoma lanceolatum</name>
    <name type="common">Common lancelet</name>
    <name type="synonym">Amphioxus lanceolatum</name>
    <dbReference type="NCBI Taxonomy" id="7740"/>
    <lineage>
        <taxon>Eukaryota</taxon>
        <taxon>Metazoa</taxon>
        <taxon>Chordata</taxon>
        <taxon>Cephalochordata</taxon>
        <taxon>Leptocardii</taxon>
        <taxon>Amphioxiformes</taxon>
        <taxon>Branchiostomatidae</taxon>
        <taxon>Branchiostoma</taxon>
    </lineage>
</organism>
<feature type="domain" description="Sushi" evidence="8">
    <location>
        <begin position="91"/>
        <end position="150"/>
    </location>
</feature>
<dbReference type="PROSITE" id="PS00615">
    <property type="entry name" value="C_TYPE_LECTIN_1"/>
    <property type="match status" value="1"/>
</dbReference>
<evidence type="ECO:0000259" key="7">
    <source>
        <dbReference type="PROSITE" id="PS50234"/>
    </source>
</evidence>
<dbReference type="Gene3D" id="2.10.70.10">
    <property type="entry name" value="Complement Module, domain 1"/>
    <property type="match status" value="2"/>
</dbReference>
<evidence type="ECO:0000256" key="5">
    <source>
        <dbReference type="SAM" id="SignalP"/>
    </source>
</evidence>
<dbReference type="PROSITE" id="PS50923">
    <property type="entry name" value="SUSHI"/>
    <property type="match status" value="2"/>
</dbReference>
<dbReference type="PRINTS" id="PR00453">
    <property type="entry name" value="VWFADOMAIN"/>
</dbReference>
<dbReference type="InterPro" id="IPR002035">
    <property type="entry name" value="VWF_A"/>
</dbReference>
<dbReference type="SMART" id="SM00034">
    <property type="entry name" value="CLECT"/>
    <property type="match status" value="1"/>
</dbReference>
<feature type="domain" description="C-type lectin" evidence="6">
    <location>
        <begin position="420"/>
        <end position="550"/>
    </location>
</feature>
<evidence type="ECO:0000313" key="10">
    <source>
        <dbReference type="Proteomes" id="UP000838412"/>
    </source>
</evidence>
<dbReference type="InterPro" id="IPR001304">
    <property type="entry name" value="C-type_lectin-like"/>
</dbReference>
<dbReference type="InterPro" id="IPR036465">
    <property type="entry name" value="vWFA_dom_sf"/>
</dbReference>
<dbReference type="Proteomes" id="UP000838412">
    <property type="component" value="Chromosome 9"/>
</dbReference>
<dbReference type="AlphaFoldDB" id="A0A8K0F3R1"/>
<dbReference type="SUPFAM" id="SSF57535">
    <property type="entry name" value="Complement control module/SCR domain"/>
    <property type="match status" value="3"/>
</dbReference>
<accession>A0A8K0F3R1</accession>
<dbReference type="InterPro" id="IPR016186">
    <property type="entry name" value="C-type_lectin-like/link_sf"/>
</dbReference>
<feature type="domain" description="VWFA" evidence="7">
    <location>
        <begin position="223"/>
        <end position="400"/>
    </location>
</feature>
<dbReference type="InterPro" id="IPR016187">
    <property type="entry name" value="CTDL_fold"/>
</dbReference>
<dbReference type="CDD" id="cd00037">
    <property type="entry name" value="CLECT"/>
    <property type="match status" value="1"/>
</dbReference>
<keyword evidence="1 5" id="KW-0732">Signal</keyword>
<evidence type="ECO:0000259" key="6">
    <source>
        <dbReference type="PROSITE" id="PS50041"/>
    </source>
</evidence>
<keyword evidence="3" id="KW-0768">Sushi</keyword>
<gene>
    <name evidence="9" type="primary">COL12A1</name>
    <name evidence="9" type="ORF">BLAG_LOCUS25115</name>
</gene>
<feature type="signal peptide" evidence="5">
    <location>
        <begin position="1"/>
        <end position="21"/>
    </location>
</feature>
<dbReference type="InterPro" id="IPR018378">
    <property type="entry name" value="C-type_lectin_CS"/>
</dbReference>
<feature type="chain" id="PRO_5035467270" evidence="5">
    <location>
        <begin position="22"/>
        <end position="604"/>
    </location>
</feature>
<reference evidence="9" key="1">
    <citation type="submission" date="2022-01" db="EMBL/GenBank/DDBJ databases">
        <authorList>
            <person name="Braso-Vives M."/>
        </authorList>
    </citation>
    <scope>NUCLEOTIDE SEQUENCE</scope>
</reference>
<dbReference type="InterPro" id="IPR000436">
    <property type="entry name" value="Sushi_SCR_CCP_dom"/>
</dbReference>
<evidence type="ECO:0000256" key="4">
    <source>
        <dbReference type="SAM" id="MobiDB-lite"/>
    </source>
</evidence>
<dbReference type="Pfam" id="PF00059">
    <property type="entry name" value="Lectin_C"/>
    <property type="match status" value="1"/>
</dbReference>
<keyword evidence="2 3" id="KW-1015">Disulfide bond</keyword>
<dbReference type="Pfam" id="PF00092">
    <property type="entry name" value="VWA"/>
    <property type="match status" value="1"/>
</dbReference>
<keyword evidence="10" id="KW-1185">Reference proteome</keyword>
<dbReference type="SUPFAM" id="SSF53300">
    <property type="entry name" value="vWA-like"/>
    <property type="match status" value="1"/>
</dbReference>
<dbReference type="PROSITE" id="PS50234">
    <property type="entry name" value="VWFA"/>
    <property type="match status" value="1"/>
</dbReference>
<feature type="disulfide bond" evidence="3">
    <location>
        <begin position="121"/>
        <end position="148"/>
    </location>
</feature>
<evidence type="ECO:0000256" key="3">
    <source>
        <dbReference type="PROSITE-ProRule" id="PRU00302"/>
    </source>
</evidence>
<evidence type="ECO:0000259" key="8">
    <source>
        <dbReference type="PROSITE" id="PS50923"/>
    </source>
</evidence>
<dbReference type="PANTHER" id="PTHR24020:SF87">
    <property type="entry name" value="COLLAGEN ALPHA-1(VI) CHAIN-LIKE"/>
    <property type="match status" value="1"/>
</dbReference>
<evidence type="ECO:0000313" key="9">
    <source>
        <dbReference type="EMBL" id="CAH1273929.1"/>
    </source>
</evidence>
<proteinExistence type="predicted"/>
<evidence type="ECO:0000256" key="2">
    <source>
        <dbReference type="ARBA" id="ARBA00023157"/>
    </source>
</evidence>
<feature type="disulfide bond" evidence="3">
    <location>
        <begin position="60"/>
        <end position="87"/>
    </location>
</feature>
<dbReference type="InterPro" id="IPR035976">
    <property type="entry name" value="Sushi/SCR/CCP_sf"/>
</dbReference>
<dbReference type="EMBL" id="OV696694">
    <property type="protein sequence ID" value="CAH1273929.1"/>
    <property type="molecule type" value="Genomic_DNA"/>
</dbReference>
<dbReference type="InterPro" id="IPR050525">
    <property type="entry name" value="ECM_Assembly_Org"/>
</dbReference>
<dbReference type="SMART" id="SM00327">
    <property type="entry name" value="VWA"/>
    <property type="match status" value="1"/>
</dbReference>
<dbReference type="Gene3D" id="3.10.100.10">
    <property type="entry name" value="Mannose-Binding Protein A, subunit A"/>
    <property type="match status" value="1"/>
</dbReference>
<sequence>MKFQVCLVLLVMSVLVLQSSAFRIRPFPTRYCSSPPTHSTTYRRSCRAPYTNGERCTYRCRPGYTIASGSTVRTCTNGVWTGATLVCRAAPGCSTPPTVAYTYRRGCYFPYTSGERCTYRCRRGYTQVSGSTVRTCSNGVWTGTNLVCRRGCVNPPTVPGTTRFGCSPYYTTGENCYYKCTNRNEYCKEVSGDYIRRCLSNGHWSGTNLVCDCVDKIGCCRPDIVFVLDYSGSIPDSEFVKVKNFVAALVNRLQVGVLDDQIGVIRYSSSVIHEFHLNTHDNKADVLADVSAMPTTTTGGTNTGAALTYVANTMLLPGNGNRPDAPDVVIVLTDGYSYPPNVAGPASVLHGMGVQTFGIGIGGCANSAQLAQIASCTDYNYRLPDFSALKSITASMHDQICCHNQTFTCPANYERVEAGGDTKCLRFFSTSTRRDRRNYQAASQACRADGARLVVIKSAALNTFIVNRIQTTYGAGTTVNAETWIGLDDLTAPSGQYRWSDGSVLGGGDFNDWSPGQPDSGGEKCVEIRSYFSYKWNNHYCTEPKNFICEKVPASPACCPKKRIPLLPGDVFAQADAQAARLSPPLPPAQCDEPADEEEGETRG</sequence>
<feature type="disulfide bond" evidence="3">
    <location>
        <begin position="93"/>
        <end position="136"/>
    </location>
</feature>
<dbReference type="Gene3D" id="3.40.50.410">
    <property type="entry name" value="von Willebrand factor, type A domain"/>
    <property type="match status" value="1"/>
</dbReference>
<dbReference type="SUPFAM" id="SSF56436">
    <property type="entry name" value="C-type lectin-like"/>
    <property type="match status" value="1"/>
</dbReference>
<dbReference type="PANTHER" id="PTHR24020">
    <property type="entry name" value="COLLAGEN ALPHA"/>
    <property type="match status" value="1"/>
</dbReference>
<dbReference type="Pfam" id="PF00084">
    <property type="entry name" value="Sushi"/>
    <property type="match status" value="2"/>
</dbReference>
<dbReference type="OrthoDB" id="6132182at2759"/>
<name>A0A8K0F3R1_BRALA</name>
<dbReference type="CDD" id="cd00033">
    <property type="entry name" value="CCP"/>
    <property type="match status" value="3"/>
</dbReference>
<feature type="compositionally biased region" description="Acidic residues" evidence="4">
    <location>
        <begin position="593"/>
        <end position="604"/>
    </location>
</feature>
<feature type="domain" description="Sushi" evidence="8">
    <location>
        <begin position="30"/>
        <end position="89"/>
    </location>
</feature>
<protein>
    <submittedName>
        <fullName evidence="9">COL12A1 protein</fullName>
    </submittedName>
</protein>
<evidence type="ECO:0000256" key="1">
    <source>
        <dbReference type="ARBA" id="ARBA00022729"/>
    </source>
</evidence>
<feature type="region of interest" description="Disordered" evidence="4">
    <location>
        <begin position="577"/>
        <end position="604"/>
    </location>
</feature>
<dbReference type="SMART" id="SM00032">
    <property type="entry name" value="CCP"/>
    <property type="match status" value="3"/>
</dbReference>